<dbReference type="AlphaFoldDB" id="A0A913XBZ9"/>
<dbReference type="RefSeq" id="XP_020902147.1">
    <property type="nucleotide sequence ID" value="XM_021046488.2"/>
</dbReference>
<dbReference type="KEGG" id="epa:110240677"/>
<reference evidence="1" key="1">
    <citation type="submission" date="2022-11" db="UniProtKB">
        <authorList>
            <consortium name="EnsemblMetazoa"/>
        </authorList>
    </citation>
    <scope>IDENTIFICATION</scope>
</reference>
<evidence type="ECO:0000313" key="2">
    <source>
        <dbReference type="Proteomes" id="UP000887567"/>
    </source>
</evidence>
<dbReference type="RefSeq" id="XP_020902148.1">
    <property type="nucleotide sequence ID" value="XM_021046489.2"/>
</dbReference>
<evidence type="ECO:0000313" key="1">
    <source>
        <dbReference type="EnsemblMetazoa" id="XP_020902148.1"/>
    </source>
</evidence>
<keyword evidence="2" id="KW-1185">Reference proteome</keyword>
<organism evidence="1 2">
    <name type="scientific">Exaiptasia diaphana</name>
    <name type="common">Tropical sea anemone</name>
    <name type="synonym">Aiptasia pulchella</name>
    <dbReference type="NCBI Taxonomy" id="2652724"/>
    <lineage>
        <taxon>Eukaryota</taxon>
        <taxon>Metazoa</taxon>
        <taxon>Cnidaria</taxon>
        <taxon>Anthozoa</taxon>
        <taxon>Hexacorallia</taxon>
        <taxon>Actiniaria</taxon>
        <taxon>Aiptasiidae</taxon>
        <taxon>Exaiptasia</taxon>
    </lineage>
</organism>
<dbReference type="EnsemblMetazoa" id="XM_021046488.2">
    <property type="protein sequence ID" value="XP_020902147.1"/>
    <property type="gene ID" value="LOC110240677"/>
</dbReference>
<dbReference type="Proteomes" id="UP000887567">
    <property type="component" value="Unplaced"/>
</dbReference>
<proteinExistence type="predicted"/>
<name>A0A913XBZ9_EXADI</name>
<sequence length="260" mass="30038">MAFEVRGEPQTVQHIDGEDTMLHDPLLVTVLDFNRRALDQLAHALHLTVKRTYNHAPGIDKGNFFKGRDGRGVNPSQDSSGRDVYHLLNNMKSHVDLYADHLEMEEDTVLEQTVEFLLETIRNGMAHQTYLGCTGDPESNNSCACELKKNDTTEKCLRKCNELLTWIIHAKFYKVIRSKIRKILDNINNMNGVFEDFKNVKKSLKENPHYATDTERALKKLDKVREALEEEENCDDSIDERPLTHFVNMVMLPRLKEIRD</sequence>
<dbReference type="EnsemblMetazoa" id="XM_021046489.2">
    <property type="protein sequence ID" value="XP_020902148.1"/>
    <property type="gene ID" value="LOC110240677"/>
</dbReference>
<protein>
    <submittedName>
        <fullName evidence="1">Uncharacterized protein</fullName>
    </submittedName>
</protein>
<dbReference type="GeneID" id="110240677"/>
<accession>A0A913XBZ9</accession>